<dbReference type="Gene3D" id="1.10.150.280">
    <property type="entry name" value="AF1531-like domain"/>
    <property type="match status" value="1"/>
</dbReference>
<dbReference type="InterPro" id="IPR010994">
    <property type="entry name" value="RuvA_2-like"/>
</dbReference>
<evidence type="ECO:0000259" key="3">
    <source>
        <dbReference type="SMART" id="SM00278"/>
    </source>
</evidence>
<reference evidence="5" key="1">
    <citation type="journal article" date="2019" name="Int. J. Syst. Evol. Microbiol.">
        <title>The Global Catalogue of Microorganisms (GCM) 10K type strain sequencing project: providing services to taxonomists for standard genome sequencing and annotation.</title>
        <authorList>
            <consortium name="The Broad Institute Genomics Platform"/>
            <consortium name="The Broad Institute Genome Sequencing Center for Infectious Disease"/>
            <person name="Wu L."/>
            <person name="Ma J."/>
        </authorList>
    </citation>
    <scope>NUCLEOTIDE SEQUENCE [LARGE SCALE GENOMIC DNA]</scope>
    <source>
        <strain evidence="5">JCM 7356</strain>
    </source>
</reference>
<evidence type="ECO:0000256" key="2">
    <source>
        <dbReference type="SAM" id="Phobius"/>
    </source>
</evidence>
<dbReference type="Pfam" id="PF10531">
    <property type="entry name" value="SLBB"/>
    <property type="match status" value="1"/>
</dbReference>
<keyword evidence="2" id="KW-0812">Transmembrane</keyword>
<keyword evidence="2" id="KW-0472">Membrane</keyword>
<feature type="transmembrane region" description="Helical" evidence="2">
    <location>
        <begin position="246"/>
        <end position="267"/>
    </location>
</feature>
<dbReference type="InterPro" id="IPR051675">
    <property type="entry name" value="Endo/Exo/Phosphatase_dom_1"/>
</dbReference>
<dbReference type="Proteomes" id="UP001500305">
    <property type="component" value="Unassembled WGS sequence"/>
</dbReference>
<sequence length="442" mass="45598">MTPGAARRRDTTEAVRDRVANLFPTDQPSQRPVPDRPAGSRGTRWTAAPSRPDSPSGAPDVSHASDSPAVPDTVDTPDLSEVTDTADVPGSSEAGELSEPDQPPDTPQPEAASAVGQVPFPGAVLPAQDAASLLRYYERRAAGLPEAPLGERVRSPSGADETGRRADAAVGAPDPAALDPVARRSAVPEPAVPEPDVRGLDIADRVPTPAARLPAPTDAVDRPAGARRRRVRLPSLHSGLALDRRAVLGLTVLLLLAVGYAVQHFWLGRPEAVAIPTTVVTPSPAVAAPGSGGDPSASSPPRPSGAVVVVEVTGKVQHPGLRTLPSGSRVADAVNAAGGPLPDTDTSGVNLARLLTDGEQIVVGAPADQPPPVAAAGPRRPLSLNQATVEQLDTLPGVGPTLAQRIVTFRQEHGGFRSLEQLRQVSGIGARKFSDLRALLIL</sequence>
<dbReference type="EMBL" id="BAAATR010000022">
    <property type="protein sequence ID" value="GAA2257884.1"/>
    <property type="molecule type" value="Genomic_DNA"/>
</dbReference>
<name>A0ABP5REP5_9ACTN</name>
<evidence type="ECO:0000313" key="4">
    <source>
        <dbReference type="EMBL" id="GAA2257884.1"/>
    </source>
</evidence>
<accession>A0ABP5REP5</accession>
<gene>
    <name evidence="4" type="ORF">GCM10010430_47140</name>
</gene>
<proteinExistence type="predicted"/>
<comment type="caution">
    <text evidence="4">The sequence shown here is derived from an EMBL/GenBank/DDBJ whole genome shotgun (WGS) entry which is preliminary data.</text>
</comment>
<dbReference type="PANTHER" id="PTHR21180:SF32">
    <property type="entry name" value="ENDONUCLEASE_EXONUCLEASE_PHOSPHATASE FAMILY DOMAIN-CONTAINING PROTEIN 1"/>
    <property type="match status" value="1"/>
</dbReference>
<dbReference type="InterPro" id="IPR003583">
    <property type="entry name" value="Hlx-hairpin-Hlx_DNA-bd_motif"/>
</dbReference>
<feature type="region of interest" description="Disordered" evidence="1">
    <location>
        <begin position="1"/>
        <end position="120"/>
    </location>
</feature>
<evidence type="ECO:0000313" key="5">
    <source>
        <dbReference type="Proteomes" id="UP001500305"/>
    </source>
</evidence>
<feature type="domain" description="Helix-hairpin-helix DNA-binding motif class 1" evidence="3">
    <location>
        <begin position="420"/>
        <end position="439"/>
    </location>
</feature>
<feature type="region of interest" description="Disordered" evidence="1">
    <location>
        <begin position="147"/>
        <end position="176"/>
    </location>
</feature>
<dbReference type="SUPFAM" id="SSF47781">
    <property type="entry name" value="RuvA domain 2-like"/>
    <property type="match status" value="1"/>
</dbReference>
<keyword evidence="5" id="KW-1185">Reference proteome</keyword>
<feature type="compositionally biased region" description="Basic and acidic residues" evidence="1">
    <location>
        <begin position="7"/>
        <end position="19"/>
    </location>
</feature>
<dbReference type="Gene3D" id="3.10.560.10">
    <property type="entry name" value="Outer membrane lipoprotein wza domain like"/>
    <property type="match status" value="1"/>
</dbReference>
<feature type="domain" description="Helix-hairpin-helix DNA-binding motif class 1" evidence="3">
    <location>
        <begin position="390"/>
        <end position="409"/>
    </location>
</feature>
<evidence type="ECO:0000256" key="1">
    <source>
        <dbReference type="SAM" id="MobiDB-lite"/>
    </source>
</evidence>
<dbReference type="PANTHER" id="PTHR21180">
    <property type="entry name" value="ENDONUCLEASE/EXONUCLEASE/PHOSPHATASE FAMILY DOMAIN-CONTAINING PROTEIN 1"/>
    <property type="match status" value="1"/>
</dbReference>
<keyword evidence="2" id="KW-1133">Transmembrane helix</keyword>
<protein>
    <recommendedName>
        <fullName evidence="3">Helix-hairpin-helix DNA-binding motif class 1 domain-containing protein</fullName>
    </recommendedName>
</protein>
<organism evidence="4 5">
    <name type="scientific">Kitasatospora cystarginea</name>
    <dbReference type="NCBI Taxonomy" id="58350"/>
    <lineage>
        <taxon>Bacteria</taxon>
        <taxon>Bacillati</taxon>
        <taxon>Actinomycetota</taxon>
        <taxon>Actinomycetes</taxon>
        <taxon>Kitasatosporales</taxon>
        <taxon>Streptomycetaceae</taxon>
        <taxon>Kitasatospora</taxon>
    </lineage>
</organism>
<dbReference type="SMART" id="SM00278">
    <property type="entry name" value="HhH1"/>
    <property type="match status" value="2"/>
</dbReference>
<dbReference type="InterPro" id="IPR019554">
    <property type="entry name" value="Soluble_ligand-bd"/>
</dbReference>
<dbReference type="Pfam" id="PF12836">
    <property type="entry name" value="HHH_3"/>
    <property type="match status" value="1"/>
</dbReference>